<evidence type="ECO:0000256" key="4">
    <source>
        <dbReference type="ARBA" id="ARBA00023136"/>
    </source>
</evidence>
<sequence>MRDAVLGGSGNFDYLGFLNVHPNLSTRAYDISASIGNAAAAARIRSRDLPDGYGLRPGYRLLWDRLQAEQRCCGVDGPEDYNATAWLREQRMAHPWMRHQVPASCCPAARPQATCLDRATGAYRTPCHEALLRWLQRSADLLCVLGFCVMAFLKLCFLGILRYEIREMIQKIRILSSDPSGSNAEGPVECGSLGSHKGGGDSALLLEKRGKPSNGNNNDASFNECHHKSSPV</sequence>
<evidence type="ECO:0000256" key="3">
    <source>
        <dbReference type="ARBA" id="ARBA00022989"/>
    </source>
</evidence>
<dbReference type="Proteomes" id="UP000821866">
    <property type="component" value="Unassembled WGS sequence"/>
</dbReference>
<name>A0A9J6DSY8_RHIMP</name>
<organism evidence="7 8">
    <name type="scientific">Rhipicephalus microplus</name>
    <name type="common">Cattle tick</name>
    <name type="synonym">Boophilus microplus</name>
    <dbReference type="NCBI Taxonomy" id="6941"/>
    <lineage>
        <taxon>Eukaryota</taxon>
        <taxon>Metazoa</taxon>
        <taxon>Ecdysozoa</taxon>
        <taxon>Arthropoda</taxon>
        <taxon>Chelicerata</taxon>
        <taxon>Arachnida</taxon>
        <taxon>Acari</taxon>
        <taxon>Parasitiformes</taxon>
        <taxon>Ixodida</taxon>
        <taxon>Ixodoidea</taxon>
        <taxon>Ixodidae</taxon>
        <taxon>Rhipicephalinae</taxon>
        <taxon>Rhipicephalus</taxon>
        <taxon>Boophilus</taxon>
    </lineage>
</organism>
<dbReference type="InterPro" id="IPR018499">
    <property type="entry name" value="Tetraspanin/Peripherin"/>
</dbReference>
<evidence type="ECO:0000256" key="6">
    <source>
        <dbReference type="SAM" id="Phobius"/>
    </source>
</evidence>
<dbReference type="VEuPathDB" id="VectorBase:LOC119169934"/>
<evidence type="ECO:0000313" key="7">
    <source>
        <dbReference type="EMBL" id="KAH8025094.1"/>
    </source>
</evidence>
<keyword evidence="4 6" id="KW-0472">Membrane</keyword>
<reference evidence="7" key="2">
    <citation type="submission" date="2021-09" db="EMBL/GenBank/DDBJ databases">
        <authorList>
            <person name="Jia N."/>
            <person name="Wang J."/>
            <person name="Shi W."/>
            <person name="Du L."/>
            <person name="Sun Y."/>
            <person name="Zhan W."/>
            <person name="Jiang J."/>
            <person name="Wang Q."/>
            <person name="Zhang B."/>
            <person name="Ji P."/>
            <person name="Sakyi L.B."/>
            <person name="Cui X."/>
            <person name="Yuan T."/>
            <person name="Jiang B."/>
            <person name="Yang W."/>
            <person name="Lam T.T.-Y."/>
            <person name="Chang Q."/>
            <person name="Ding S."/>
            <person name="Wang X."/>
            <person name="Zhu J."/>
            <person name="Ruan X."/>
            <person name="Zhao L."/>
            <person name="Wei J."/>
            <person name="Que T."/>
            <person name="Du C."/>
            <person name="Cheng J."/>
            <person name="Dai P."/>
            <person name="Han X."/>
            <person name="Huang E."/>
            <person name="Gao Y."/>
            <person name="Liu J."/>
            <person name="Shao H."/>
            <person name="Ye R."/>
            <person name="Li L."/>
            <person name="Wei W."/>
            <person name="Wang X."/>
            <person name="Wang C."/>
            <person name="Huo Q."/>
            <person name="Li W."/>
            <person name="Guo W."/>
            <person name="Chen H."/>
            <person name="Chen S."/>
            <person name="Zhou L."/>
            <person name="Zhou L."/>
            <person name="Ni X."/>
            <person name="Tian J."/>
            <person name="Zhou Y."/>
            <person name="Sheng Y."/>
            <person name="Liu T."/>
            <person name="Pan Y."/>
            <person name="Xia L."/>
            <person name="Li J."/>
            <person name="Zhao F."/>
            <person name="Cao W."/>
        </authorList>
    </citation>
    <scope>NUCLEOTIDE SEQUENCE</scope>
    <source>
        <strain evidence="7">Rmic-2018</strain>
        <tissue evidence="7">Larvae</tissue>
    </source>
</reference>
<dbReference type="Gene3D" id="1.10.1450.10">
    <property type="entry name" value="Tetraspanin"/>
    <property type="match status" value="1"/>
</dbReference>
<gene>
    <name evidence="7" type="ORF">HPB51_003010</name>
</gene>
<protein>
    <submittedName>
        <fullName evidence="7">Uncharacterized protein</fullName>
    </submittedName>
</protein>
<dbReference type="GO" id="GO:0016020">
    <property type="term" value="C:membrane"/>
    <property type="evidence" value="ECO:0007669"/>
    <property type="project" value="UniProtKB-SubCell"/>
</dbReference>
<dbReference type="AlphaFoldDB" id="A0A9J6DSY8"/>
<keyword evidence="3 6" id="KW-1133">Transmembrane helix</keyword>
<evidence type="ECO:0000256" key="2">
    <source>
        <dbReference type="ARBA" id="ARBA00022692"/>
    </source>
</evidence>
<proteinExistence type="predicted"/>
<evidence type="ECO:0000256" key="1">
    <source>
        <dbReference type="ARBA" id="ARBA00004141"/>
    </source>
</evidence>
<dbReference type="Pfam" id="PF00335">
    <property type="entry name" value="Tetraspanin"/>
    <property type="match status" value="1"/>
</dbReference>
<feature type="region of interest" description="Disordered" evidence="5">
    <location>
        <begin position="177"/>
        <end position="232"/>
    </location>
</feature>
<reference evidence="7" key="1">
    <citation type="journal article" date="2020" name="Cell">
        <title>Large-Scale Comparative Analyses of Tick Genomes Elucidate Their Genetic Diversity and Vector Capacities.</title>
        <authorList>
            <consortium name="Tick Genome and Microbiome Consortium (TIGMIC)"/>
            <person name="Jia N."/>
            <person name="Wang J."/>
            <person name="Shi W."/>
            <person name="Du L."/>
            <person name="Sun Y."/>
            <person name="Zhan W."/>
            <person name="Jiang J.F."/>
            <person name="Wang Q."/>
            <person name="Zhang B."/>
            <person name="Ji P."/>
            <person name="Bell-Sakyi L."/>
            <person name="Cui X.M."/>
            <person name="Yuan T.T."/>
            <person name="Jiang B.G."/>
            <person name="Yang W.F."/>
            <person name="Lam T.T."/>
            <person name="Chang Q.C."/>
            <person name="Ding S.J."/>
            <person name="Wang X.J."/>
            <person name="Zhu J.G."/>
            <person name="Ruan X.D."/>
            <person name="Zhao L."/>
            <person name="Wei J.T."/>
            <person name="Ye R.Z."/>
            <person name="Que T.C."/>
            <person name="Du C.H."/>
            <person name="Zhou Y.H."/>
            <person name="Cheng J.X."/>
            <person name="Dai P.F."/>
            <person name="Guo W.B."/>
            <person name="Han X.H."/>
            <person name="Huang E.J."/>
            <person name="Li L.F."/>
            <person name="Wei W."/>
            <person name="Gao Y.C."/>
            <person name="Liu J.Z."/>
            <person name="Shao H.Z."/>
            <person name="Wang X."/>
            <person name="Wang C.C."/>
            <person name="Yang T.C."/>
            <person name="Huo Q.B."/>
            <person name="Li W."/>
            <person name="Chen H.Y."/>
            <person name="Chen S.E."/>
            <person name="Zhou L.G."/>
            <person name="Ni X.B."/>
            <person name="Tian J.H."/>
            <person name="Sheng Y."/>
            <person name="Liu T."/>
            <person name="Pan Y.S."/>
            <person name="Xia L.Y."/>
            <person name="Li J."/>
            <person name="Zhao F."/>
            <person name="Cao W.C."/>
        </authorList>
    </citation>
    <scope>NUCLEOTIDE SEQUENCE</scope>
    <source>
        <strain evidence="7">Rmic-2018</strain>
    </source>
</reference>
<keyword evidence="2 6" id="KW-0812">Transmembrane</keyword>
<dbReference type="EMBL" id="JABSTU010000007">
    <property type="protein sequence ID" value="KAH8025094.1"/>
    <property type="molecule type" value="Genomic_DNA"/>
</dbReference>
<comment type="subcellular location">
    <subcellularLocation>
        <location evidence="1">Membrane</location>
        <topology evidence="1">Multi-pass membrane protein</topology>
    </subcellularLocation>
</comment>
<comment type="caution">
    <text evidence="7">The sequence shown here is derived from an EMBL/GenBank/DDBJ whole genome shotgun (WGS) entry which is preliminary data.</text>
</comment>
<feature type="transmembrane region" description="Helical" evidence="6">
    <location>
        <begin position="141"/>
        <end position="161"/>
    </location>
</feature>
<dbReference type="CDD" id="cd03127">
    <property type="entry name" value="tetraspanin_LEL"/>
    <property type="match status" value="1"/>
</dbReference>
<dbReference type="InterPro" id="IPR008952">
    <property type="entry name" value="Tetraspanin_EC2_sf"/>
</dbReference>
<keyword evidence="8" id="KW-1185">Reference proteome</keyword>
<evidence type="ECO:0000313" key="8">
    <source>
        <dbReference type="Proteomes" id="UP000821866"/>
    </source>
</evidence>
<evidence type="ECO:0000256" key="5">
    <source>
        <dbReference type="SAM" id="MobiDB-lite"/>
    </source>
</evidence>
<accession>A0A9J6DSY8</accession>
<dbReference type="SUPFAM" id="SSF48652">
    <property type="entry name" value="Tetraspanin"/>
    <property type="match status" value="1"/>
</dbReference>